<gene>
    <name evidence="4" type="ORF">EVC35_01350</name>
</gene>
<dbReference type="InterPro" id="IPR029051">
    <property type="entry name" value="DUF4352"/>
</dbReference>
<feature type="region of interest" description="Disordered" evidence="2">
    <location>
        <begin position="17"/>
        <end position="52"/>
    </location>
</feature>
<keyword evidence="1" id="KW-0732">Signal</keyword>
<evidence type="ECO:0000259" key="3">
    <source>
        <dbReference type="Pfam" id="PF11611"/>
    </source>
</evidence>
<comment type="caution">
    <text evidence="4">The sequence shown here is derived from an EMBL/GenBank/DDBJ whole genome shotgun (WGS) entry which is preliminary data.</text>
</comment>
<organism evidence="4 5">
    <name type="scientific">Oenococcus sicerae</name>
    <dbReference type="NCBI Taxonomy" id="2203724"/>
    <lineage>
        <taxon>Bacteria</taxon>
        <taxon>Bacillati</taxon>
        <taxon>Bacillota</taxon>
        <taxon>Bacilli</taxon>
        <taxon>Lactobacillales</taxon>
        <taxon>Lactobacillaceae</taxon>
        <taxon>Oenococcus</taxon>
    </lineage>
</organism>
<dbReference type="AlphaFoldDB" id="A0AAJ1RBB5"/>
<protein>
    <submittedName>
        <fullName evidence="4">DUF4352 domain-containing protein</fullName>
    </submittedName>
</protein>
<evidence type="ECO:0000313" key="5">
    <source>
        <dbReference type="Proteomes" id="UP001167919"/>
    </source>
</evidence>
<feature type="domain" description="DUF4352" evidence="3">
    <location>
        <begin position="56"/>
        <end position="178"/>
    </location>
</feature>
<accession>A0AAJ1RBB5</accession>
<dbReference type="EMBL" id="SDWY01000001">
    <property type="protein sequence ID" value="MDN6899652.1"/>
    <property type="molecule type" value="Genomic_DNA"/>
</dbReference>
<dbReference type="Pfam" id="PF11611">
    <property type="entry name" value="DUF4352"/>
    <property type="match status" value="1"/>
</dbReference>
<name>A0AAJ1RBB5_9LACO</name>
<proteinExistence type="predicted"/>
<dbReference type="Proteomes" id="UP001167919">
    <property type="component" value="Unassembled WGS sequence"/>
</dbReference>
<dbReference type="Gene3D" id="2.60.40.1240">
    <property type="match status" value="1"/>
</dbReference>
<evidence type="ECO:0000256" key="2">
    <source>
        <dbReference type="SAM" id="MobiDB-lite"/>
    </source>
</evidence>
<dbReference type="RefSeq" id="WP_301710908.1">
    <property type="nucleotide sequence ID" value="NZ_SDWY01000001.1"/>
</dbReference>
<dbReference type="InterPro" id="IPR029050">
    <property type="entry name" value="Immunoprotect_excell_Ig-like"/>
</dbReference>
<evidence type="ECO:0000313" key="4">
    <source>
        <dbReference type="EMBL" id="MDN6899652.1"/>
    </source>
</evidence>
<evidence type="ECO:0000256" key="1">
    <source>
        <dbReference type="ARBA" id="ARBA00022729"/>
    </source>
</evidence>
<reference evidence="4" key="1">
    <citation type="submission" date="2019-01" db="EMBL/GenBank/DDBJ databases">
        <title>Oenococcus sicerae UCMA17102.</title>
        <authorList>
            <person name="Cousin F.J."/>
            <person name="Le Guellec R."/>
            <person name="Cretenet M."/>
        </authorList>
    </citation>
    <scope>NUCLEOTIDE SEQUENCE</scope>
    <source>
        <strain evidence="4">UCMA17102</strain>
    </source>
</reference>
<sequence length="186" mass="19497">MAIVLGTQAMYSKALDSASKSFSKATTTKVANSSKKTASESNTSSASSSSSENKIFNVGETIDVSDGLELKVTGVDYNSGSSMSTPDSGKTYVVVHVTLTNIGKDSLDYNPYYFKLSDNGNNTDLDEMSIMDDNGNDEISDVLNSGSLDQGASGTGSLVGQAVQTDKLQLVYVGVMDNGKVRVALN</sequence>